<reference evidence="4 5" key="1">
    <citation type="submission" date="2018-12" db="EMBL/GenBank/DDBJ databases">
        <title>Draft genome sequence of Xylaria grammica IHI A82.</title>
        <authorList>
            <person name="Buettner E."/>
            <person name="Kellner H."/>
        </authorList>
    </citation>
    <scope>NUCLEOTIDE SEQUENCE [LARGE SCALE GENOMIC DNA]</scope>
    <source>
        <strain evidence="4 5">IHI A82</strain>
    </source>
</reference>
<dbReference type="InterPro" id="IPR003734">
    <property type="entry name" value="DUF155"/>
</dbReference>
<evidence type="ECO:0000313" key="5">
    <source>
        <dbReference type="Proteomes" id="UP000286045"/>
    </source>
</evidence>
<evidence type="ECO:0000259" key="3">
    <source>
        <dbReference type="Pfam" id="PF02582"/>
    </source>
</evidence>
<proteinExistence type="inferred from homology"/>
<comment type="similarity">
    <text evidence="1">Belongs to the RMD1/sif2 family.</text>
</comment>
<accession>A0A439CS35</accession>
<protein>
    <recommendedName>
        <fullName evidence="3">DUF155 domain-containing protein</fullName>
    </recommendedName>
</protein>
<name>A0A439CS35_9PEZI</name>
<comment type="caution">
    <text evidence="4">The sequence shown here is derived from an EMBL/GenBank/DDBJ whole genome shotgun (WGS) entry which is preliminary data.</text>
</comment>
<feature type="region of interest" description="Disordered" evidence="2">
    <location>
        <begin position="64"/>
        <end position="114"/>
    </location>
</feature>
<dbReference type="GO" id="GO:0070131">
    <property type="term" value="P:positive regulation of mitochondrial translation"/>
    <property type="evidence" value="ECO:0007669"/>
    <property type="project" value="TreeGrafter"/>
</dbReference>
<gene>
    <name evidence="4" type="ORF">EKO27_g10152</name>
</gene>
<dbReference type="Proteomes" id="UP000286045">
    <property type="component" value="Unassembled WGS sequence"/>
</dbReference>
<dbReference type="EMBL" id="RYZI01000496">
    <property type="protein sequence ID" value="RWA04953.1"/>
    <property type="molecule type" value="Genomic_DNA"/>
</dbReference>
<dbReference type="PANTHER" id="PTHR16255:SF1">
    <property type="entry name" value="REQUIRED FOR MEIOTIC NUCLEAR DIVISION PROTEIN 1 HOMOLOG"/>
    <property type="match status" value="1"/>
</dbReference>
<evidence type="ECO:0000313" key="4">
    <source>
        <dbReference type="EMBL" id="RWA04953.1"/>
    </source>
</evidence>
<dbReference type="Pfam" id="PF02582">
    <property type="entry name" value="DUF155"/>
    <property type="match status" value="1"/>
</dbReference>
<evidence type="ECO:0000256" key="2">
    <source>
        <dbReference type="SAM" id="MobiDB-lite"/>
    </source>
</evidence>
<organism evidence="4 5">
    <name type="scientific">Xylaria grammica</name>
    <dbReference type="NCBI Taxonomy" id="363999"/>
    <lineage>
        <taxon>Eukaryota</taxon>
        <taxon>Fungi</taxon>
        <taxon>Dikarya</taxon>
        <taxon>Ascomycota</taxon>
        <taxon>Pezizomycotina</taxon>
        <taxon>Sordariomycetes</taxon>
        <taxon>Xylariomycetidae</taxon>
        <taxon>Xylariales</taxon>
        <taxon>Xylariaceae</taxon>
        <taxon>Xylaria</taxon>
    </lineage>
</organism>
<dbReference type="GO" id="GO:0005739">
    <property type="term" value="C:mitochondrion"/>
    <property type="evidence" value="ECO:0007669"/>
    <property type="project" value="UniProtKB-ARBA"/>
</dbReference>
<dbReference type="AlphaFoldDB" id="A0A439CS35"/>
<feature type="domain" description="DUF155" evidence="3">
    <location>
        <begin position="177"/>
        <end position="361"/>
    </location>
</feature>
<dbReference type="PANTHER" id="PTHR16255">
    <property type="entry name" value="REQUIRED FOR MEIOTIC NUCLEAR DIVISION PROTEIN 1 HOMOLOG"/>
    <property type="match status" value="1"/>
</dbReference>
<keyword evidence="5" id="KW-1185">Reference proteome</keyword>
<evidence type="ECO:0000256" key="1">
    <source>
        <dbReference type="ARBA" id="ARBA00008306"/>
    </source>
</evidence>
<sequence>MRPPLQKVIPPAFRGIHTRALAPRPLRSFHQTTLASLPRKRNFFTSNQLLAVNERTNGSEIFEDALKNTDEPQSTKPSASLKRKPVRASAAKSLRLGSVTKPPKRTSASRKSTVPEIIEQDEADSSRSIHAICVAQSFDMKQVQEILSFHGFELDPDGTEFDTQAVVHARGVNNGDIFVFPSGTVVTWSVPQDILVKLASKHLIRAASFPHLDRAEMETLEFTPDETRDSSYMKGEVVVLGTRAQDVENNRVDTTLAKVAFSSGLARSPKLAVLETDLEYLLQESKATLNVLAAGSQSKLKRASVMKMTGQLLNLRSQLNHYSDITEELPDMFWESESVLEEYYNQIGGTLSVRRRIEILNKRIDYAHENVTVLREMISEKYGHRLEWIIIALITVEVLFELRRVYREDISGEA</sequence>
<dbReference type="InterPro" id="IPR051624">
    <property type="entry name" value="RMD1/Sad1-interacting"/>
</dbReference>